<dbReference type="SUPFAM" id="SSF56214">
    <property type="entry name" value="4'-phosphopantetheinyl transferase"/>
    <property type="match status" value="1"/>
</dbReference>
<evidence type="ECO:0000313" key="4">
    <source>
        <dbReference type="Proteomes" id="UP000552864"/>
    </source>
</evidence>
<keyword evidence="1 3" id="KW-0808">Transferase</keyword>
<accession>A0A847STM4</accession>
<dbReference type="AlphaFoldDB" id="A0A847STM4"/>
<dbReference type="InterPro" id="IPR037143">
    <property type="entry name" value="4-PPantetheinyl_Trfase_dom_sf"/>
</dbReference>
<dbReference type="Pfam" id="PF01648">
    <property type="entry name" value="ACPS"/>
    <property type="match status" value="1"/>
</dbReference>
<proteinExistence type="predicted"/>
<dbReference type="EMBL" id="JABAHZ010000004">
    <property type="protein sequence ID" value="NLR80889.1"/>
    <property type="molecule type" value="Genomic_DNA"/>
</dbReference>
<evidence type="ECO:0000259" key="2">
    <source>
        <dbReference type="Pfam" id="PF01648"/>
    </source>
</evidence>
<feature type="domain" description="4'-phosphopantetheinyl transferase" evidence="2">
    <location>
        <begin position="2"/>
        <end position="83"/>
    </location>
</feature>
<protein>
    <submittedName>
        <fullName evidence="3">4-phosphopantetheinyl transferase family protein</fullName>
    </submittedName>
</protein>
<sequence length="178" mass="20148">MIGNDIIDLHLAEKESNICRRGFLDKLFLPAEQDIIAAAAQPAAMVWLLWSCKEAVYKIIHRHSRERLYAPHHYVCALQQVTPTIVTGTVMHHQQRWYFKSTGMGACIHTQAAASLLLLEQVQVFTGYYLTTNYTDLLPGRVFYKDAAGIPFTRNRYTGECRPVSVSHHGKYLGIASI</sequence>
<dbReference type="GO" id="GO:0000287">
    <property type="term" value="F:magnesium ion binding"/>
    <property type="evidence" value="ECO:0007669"/>
    <property type="project" value="InterPro"/>
</dbReference>
<dbReference type="InterPro" id="IPR008278">
    <property type="entry name" value="4-PPantetheinyl_Trfase_dom"/>
</dbReference>
<name>A0A847STM4_9BACT</name>
<dbReference type="GO" id="GO:0008897">
    <property type="term" value="F:holo-[acyl-carrier-protein] synthase activity"/>
    <property type="evidence" value="ECO:0007669"/>
    <property type="project" value="InterPro"/>
</dbReference>
<keyword evidence="4" id="KW-1185">Reference proteome</keyword>
<organism evidence="3 4">
    <name type="scientific">Chitinophaga eiseniae</name>
    <dbReference type="NCBI Taxonomy" id="634771"/>
    <lineage>
        <taxon>Bacteria</taxon>
        <taxon>Pseudomonadati</taxon>
        <taxon>Bacteroidota</taxon>
        <taxon>Chitinophagia</taxon>
        <taxon>Chitinophagales</taxon>
        <taxon>Chitinophagaceae</taxon>
        <taxon>Chitinophaga</taxon>
    </lineage>
</organism>
<reference evidence="3 4" key="1">
    <citation type="submission" date="2020-04" db="EMBL/GenBank/DDBJ databases">
        <authorList>
            <person name="Yin C."/>
        </authorList>
    </citation>
    <scope>NUCLEOTIDE SEQUENCE [LARGE SCALE GENOMIC DNA]</scope>
    <source>
        <strain evidence="3 4">Ak56</strain>
    </source>
</reference>
<evidence type="ECO:0000256" key="1">
    <source>
        <dbReference type="ARBA" id="ARBA00022679"/>
    </source>
</evidence>
<dbReference type="RefSeq" id="WP_168740521.1">
    <property type="nucleotide sequence ID" value="NZ_JABAHZ010000004.1"/>
</dbReference>
<gene>
    <name evidence="3" type="ORF">HGH91_19820</name>
</gene>
<dbReference type="Gene3D" id="3.90.470.20">
    <property type="entry name" value="4'-phosphopantetheinyl transferase domain"/>
    <property type="match status" value="1"/>
</dbReference>
<evidence type="ECO:0000313" key="3">
    <source>
        <dbReference type="EMBL" id="NLR80889.1"/>
    </source>
</evidence>
<comment type="caution">
    <text evidence="3">The sequence shown here is derived from an EMBL/GenBank/DDBJ whole genome shotgun (WGS) entry which is preliminary data.</text>
</comment>
<dbReference type="Proteomes" id="UP000552864">
    <property type="component" value="Unassembled WGS sequence"/>
</dbReference>